<dbReference type="Pfam" id="PF00560">
    <property type="entry name" value="LRR_1"/>
    <property type="match status" value="1"/>
</dbReference>
<dbReference type="SUPFAM" id="SSF52058">
    <property type="entry name" value="L domain-like"/>
    <property type="match status" value="1"/>
</dbReference>
<comment type="similarity">
    <text evidence="2">Belongs to the protein kinase superfamily. Ser/Thr protein kinase family.</text>
</comment>
<evidence type="ECO:0000256" key="4">
    <source>
        <dbReference type="ARBA" id="ARBA00022614"/>
    </source>
</evidence>
<dbReference type="Pfam" id="PF08263">
    <property type="entry name" value="LRRNT_2"/>
    <property type="match status" value="1"/>
</dbReference>
<evidence type="ECO:0000256" key="16">
    <source>
        <dbReference type="PROSITE-ProRule" id="PRU10141"/>
    </source>
</evidence>
<keyword evidence="11 16" id="KW-0067">ATP-binding</keyword>
<dbReference type="InterPro" id="IPR017441">
    <property type="entry name" value="Protein_kinase_ATP_BS"/>
</dbReference>
<dbReference type="InterPro" id="IPR032675">
    <property type="entry name" value="LRR_dom_sf"/>
</dbReference>
<evidence type="ECO:0000256" key="15">
    <source>
        <dbReference type="ARBA" id="ARBA00023180"/>
    </source>
</evidence>
<dbReference type="Gene3D" id="1.10.510.10">
    <property type="entry name" value="Transferase(Phosphotransferase) domain 1"/>
    <property type="match status" value="1"/>
</dbReference>
<protein>
    <recommendedName>
        <fullName evidence="18">Protein kinase domain-containing protein</fullName>
    </recommendedName>
</protein>
<evidence type="ECO:0000256" key="6">
    <source>
        <dbReference type="ARBA" id="ARBA00022692"/>
    </source>
</evidence>
<accession>A0AAD4SZD5</accession>
<evidence type="ECO:0000256" key="12">
    <source>
        <dbReference type="ARBA" id="ARBA00022989"/>
    </source>
</evidence>
<proteinExistence type="inferred from homology"/>
<dbReference type="Proteomes" id="UP001202328">
    <property type="component" value="Unassembled WGS sequence"/>
</dbReference>
<evidence type="ECO:0000256" key="10">
    <source>
        <dbReference type="ARBA" id="ARBA00022777"/>
    </source>
</evidence>
<dbReference type="PROSITE" id="PS50011">
    <property type="entry name" value="PROTEIN_KINASE_DOM"/>
    <property type="match status" value="1"/>
</dbReference>
<evidence type="ECO:0000259" key="18">
    <source>
        <dbReference type="PROSITE" id="PS50011"/>
    </source>
</evidence>
<organism evidence="19 20">
    <name type="scientific">Papaver atlanticum</name>
    <dbReference type="NCBI Taxonomy" id="357466"/>
    <lineage>
        <taxon>Eukaryota</taxon>
        <taxon>Viridiplantae</taxon>
        <taxon>Streptophyta</taxon>
        <taxon>Embryophyta</taxon>
        <taxon>Tracheophyta</taxon>
        <taxon>Spermatophyta</taxon>
        <taxon>Magnoliopsida</taxon>
        <taxon>Ranunculales</taxon>
        <taxon>Papaveraceae</taxon>
        <taxon>Papaveroideae</taxon>
        <taxon>Papaver</taxon>
    </lineage>
</organism>
<keyword evidence="12 17" id="KW-1133">Transmembrane helix</keyword>
<evidence type="ECO:0000256" key="2">
    <source>
        <dbReference type="ARBA" id="ARBA00008684"/>
    </source>
</evidence>
<dbReference type="FunFam" id="3.80.10.10:FF:000129">
    <property type="entry name" value="Leucine-rich repeat receptor-like kinase"/>
    <property type="match status" value="1"/>
</dbReference>
<dbReference type="InterPro" id="IPR001611">
    <property type="entry name" value="Leu-rich_rpt"/>
</dbReference>
<dbReference type="SUPFAM" id="SSF56112">
    <property type="entry name" value="Protein kinase-like (PK-like)"/>
    <property type="match status" value="1"/>
</dbReference>
<keyword evidence="8" id="KW-0677">Repeat</keyword>
<dbReference type="InterPro" id="IPR000719">
    <property type="entry name" value="Prot_kinase_dom"/>
</dbReference>
<reference evidence="19" key="1">
    <citation type="submission" date="2022-04" db="EMBL/GenBank/DDBJ databases">
        <title>A functionally conserved STORR gene fusion in Papaver species that diverged 16.8 million years ago.</title>
        <authorList>
            <person name="Catania T."/>
        </authorList>
    </citation>
    <scope>NUCLEOTIDE SEQUENCE</scope>
    <source>
        <strain evidence="19">S-188037</strain>
    </source>
</reference>
<dbReference type="PANTHER" id="PTHR47986">
    <property type="entry name" value="OSJNBA0070M12.3 PROTEIN"/>
    <property type="match status" value="1"/>
</dbReference>
<dbReference type="InterPro" id="IPR008271">
    <property type="entry name" value="Ser/Thr_kinase_AS"/>
</dbReference>
<evidence type="ECO:0000256" key="17">
    <source>
        <dbReference type="SAM" id="Phobius"/>
    </source>
</evidence>
<evidence type="ECO:0000256" key="1">
    <source>
        <dbReference type="ARBA" id="ARBA00004167"/>
    </source>
</evidence>
<gene>
    <name evidence="19" type="ORF">MKW98_023770</name>
</gene>
<keyword evidence="4" id="KW-0433">Leucine-rich repeat</keyword>
<dbReference type="InterPro" id="IPR013210">
    <property type="entry name" value="LRR_N_plant-typ"/>
</dbReference>
<keyword evidence="10" id="KW-0418">Kinase</keyword>
<evidence type="ECO:0000256" key="13">
    <source>
        <dbReference type="ARBA" id="ARBA00023136"/>
    </source>
</evidence>
<evidence type="ECO:0000256" key="14">
    <source>
        <dbReference type="ARBA" id="ARBA00023170"/>
    </source>
</evidence>
<dbReference type="PROSITE" id="PS00108">
    <property type="entry name" value="PROTEIN_KINASE_ST"/>
    <property type="match status" value="1"/>
</dbReference>
<evidence type="ECO:0000313" key="19">
    <source>
        <dbReference type="EMBL" id="KAI3928169.1"/>
    </source>
</evidence>
<dbReference type="InterPro" id="IPR011009">
    <property type="entry name" value="Kinase-like_dom_sf"/>
</dbReference>
<dbReference type="PROSITE" id="PS00107">
    <property type="entry name" value="PROTEIN_KINASE_ATP"/>
    <property type="match status" value="1"/>
</dbReference>
<evidence type="ECO:0000256" key="7">
    <source>
        <dbReference type="ARBA" id="ARBA00022729"/>
    </source>
</evidence>
<dbReference type="InterPro" id="IPR052422">
    <property type="entry name" value="Auxin_Ser/Thr_Kinase"/>
</dbReference>
<keyword evidence="13 17" id="KW-0472">Membrane</keyword>
<feature type="transmembrane region" description="Helical" evidence="17">
    <location>
        <begin position="147"/>
        <end position="169"/>
    </location>
</feature>
<keyword evidence="6 17" id="KW-0812">Transmembrane</keyword>
<feature type="domain" description="Protein kinase" evidence="18">
    <location>
        <begin position="217"/>
        <end position="523"/>
    </location>
</feature>
<dbReference type="PANTHER" id="PTHR47986:SF10">
    <property type="entry name" value="RECEPTOR-LIKE KINASE TMK4"/>
    <property type="match status" value="1"/>
</dbReference>
<keyword evidence="15" id="KW-0325">Glycoprotein</keyword>
<dbReference type="Gene3D" id="3.30.200.20">
    <property type="entry name" value="Phosphorylase Kinase, domain 1"/>
    <property type="match status" value="1"/>
</dbReference>
<keyword evidence="20" id="KW-1185">Reference proteome</keyword>
<keyword evidence="9 16" id="KW-0547">Nucleotide-binding</keyword>
<evidence type="ECO:0000256" key="8">
    <source>
        <dbReference type="ARBA" id="ARBA00022737"/>
    </source>
</evidence>
<evidence type="ECO:0000256" key="5">
    <source>
        <dbReference type="ARBA" id="ARBA00022679"/>
    </source>
</evidence>
<dbReference type="GO" id="GO:0005524">
    <property type="term" value="F:ATP binding"/>
    <property type="evidence" value="ECO:0007669"/>
    <property type="project" value="UniProtKB-UniRule"/>
</dbReference>
<keyword evidence="14" id="KW-0675">Receptor</keyword>
<sequence>MIPLKCNYDTQVTTLLKIAEAVGHPEGLAGNWVGNDSCKNWTFVTCDAQKKKVTVINFSKQHFVGRISPAFADLGSLENLFLNDNSLFGSIPDNLIGLTQLQILDVTNNNLTGKVPAFTSKVTLKLEGNPLLGIPGTPSPSGSVPGAGIIAGVSIAVIILVIVVILVGYKYYKKKQDDGTGGNNEGTGDNVATELRTVEGGNMAISVEVLRRATNNFDENNFIGKGGFGNVYRGQLDDGTQIAVKRMKFSNNNKGQREFEAEIAVLTVVRHTHLVALLGACIDGDERFLVYEYMPQGPLSRHLFEWEGNGGSSLTWKQRVSIALDVARGVDYMHSRAYKSFIHRDLKPTNILLNDNMRAKVADFGLVRNVSDRNSVVETGFGGTLGYVAPETLKTVARLSYLTSWFTVAGFGSVTRKVDVYAFGAILMEIITGRKALDSTLADDERHLVPWFRSRLLVNQDSVRNFNILAPLAEKWNPPEHEEEEDAGGTDLHMSLPQTLLGWQSEDRMAANATGHYTDHTHTSKLQDTQTS</sequence>
<feature type="binding site" evidence="16">
    <location>
        <position position="245"/>
    </location>
    <ligand>
        <name>ATP</name>
        <dbReference type="ChEBI" id="CHEBI:30616"/>
    </ligand>
</feature>
<comment type="caution">
    <text evidence="19">The sequence shown here is derived from an EMBL/GenBank/DDBJ whole genome shotgun (WGS) entry which is preliminary data.</text>
</comment>
<dbReference type="AlphaFoldDB" id="A0AAD4SZD5"/>
<dbReference type="GO" id="GO:0016020">
    <property type="term" value="C:membrane"/>
    <property type="evidence" value="ECO:0007669"/>
    <property type="project" value="UniProtKB-SubCell"/>
</dbReference>
<dbReference type="SMART" id="SM00220">
    <property type="entry name" value="S_TKc"/>
    <property type="match status" value="1"/>
</dbReference>
<dbReference type="Gene3D" id="3.80.10.10">
    <property type="entry name" value="Ribonuclease Inhibitor"/>
    <property type="match status" value="1"/>
</dbReference>
<evidence type="ECO:0000256" key="9">
    <source>
        <dbReference type="ARBA" id="ARBA00022741"/>
    </source>
</evidence>
<dbReference type="FunFam" id="3.30.200.20:FF:000039">
    <property type="entry name" value="receptor-like protein kinase FERONIA"/>
    <property type="match status" value="1"/>
</dbReference>
<dbReference type="GO" id="GO:0004674">
    <property type="term" value="F:protein serine/threonine kinase activity"/>
    <property type="evidence" value="ECO:0007669"/>
    <property type="project" value="UniProtKB-KW"/>
</dbReference>
<evidence type="ECO:0000256" key="3">
    <source>
        <dbReference type="ARBA" id="ARBA00022527"/>
    </source>
</evidence>
<dbReference type="EMBL" id="JAJJMB010007708">
    <property type="protein sequence ID" value="KAI3928169.1"/>
    <property type="molecule type" value="Genomic_DNA"/>
</dbReference>
<evidence type="ECO:0000256" key="11">
    <source>
        <dbReference type="ARBA" id="ARBA00022840"/>
    </source>
</evidence>
<keyword evidence="5" id="KW-0808">Transferase</keyword>
<dbReference type="InterPro" id="IPR001245">
    <property type="entry name" value="Ser-Thr/Tyr_kinase_cat_dom"/>
</dbReference>
<keyword evidence="3" id="KW-0723">Serine/threonine-protein kinase</keyword>
<evidence type="ECO:0000313" key="20">
    <source>
        <dbReference type="Proteomes" id="UP001202328"/>
    </source>
</evidence>
<dbReference type="Pfam" id="PF07714">
    <property type="entry name" value="PK_Tyr_Ser-Thr"/>
    <property type="match status" value="1"/>
</dbReference>
<comment type="subcellular location">
    <subcellularLocation>
        <location evidence="1">Membrane</location>
        <topology evidence="1">Single-pass membrane protein</topology>
    </subcellularLocation>
</comment>
<keyword evidence="7" id="KW-0732">Signal</keyword>
<name>A0AAD4SZD5_9MAGN</name>